<feature type="domain" description="SnoaL-like" evidence="2">
    <location>
        <begin position="50"/>
        <end position="151"/>
    </location>
</feature>
<sequence>MSRMRIATLSTTVLAAFAVGVGAPAVTSAHDSAEQSRPFNHCQRSFAGAVEDYRQTTFDKDADGFNDLLHDDVSAIFADGSTLLGKEATAGFIESFFADEEWTQTLDVVHTEVEGCRSGFVLFDSVYTPSPSSEGVPLAIGVTFTFERGEWLVLHNQDSDGPVS</sequence>
<dbReference type="EMBL" id="CP141059">
    <property type="protein sequence ID" value="WQQ26546.1"/>
    <property type="molecule type" value="Genomic_DNA"/>
</dbReference>
<evidence type="ECO:0000313" key="3">
    <source>
        <dbReference type="EMBL" id="WQQ26546.1"/>
    </source>
</evidence>
<dbReference type="SUPFAM" id="SSF54427">
    <property type="entry name" value="NTF2-like"/>
    <property type="match status" value="1"/>
</dbReference>
<reference evidence="4" key="1">
    <citation type="submission" date="2023-12" db="EMBL/GenBank/DDBJ databases">
        <title>Novel species in genus Nocardioides.</title>
        <authorList>
            <person name="Zhou H."/>
        </authorList>
    </citation>
    <scope>NUCLEOTIDE SEQUENCE [LARGE SCALE GENOMIC DNA]</scope>
    <source>
        <strain evidence="4">HM61</strain>
    </source>
</reference>
<evidence type="ECO:0000313" key="4">
    <source>
        <dbReference type="Proteomes" id="UP001327225"/>
    </source>
</evidence>
<keyword evidence="4" id="KW-1185">Reference proteome</keyword>
<evidence type="ECO:0000256" key="1">
    <source>
        <dbReference type="SAM" id="SignalP"/>
    </source>
</evidence>
<feature type="chain" id="PRO_5045898894" evidence="1">
    <location>
        <begin position="19"/>
        <end position="164"/>
    </location>
</feature>
<accession>A0ABZ0ZQB2</accession>
<dbReference type="Pfam" id="PF12680">
    <property type="entry name" value="SnoaL_2"/>
    <property type="match status" value="1"/>
</dbReference>
<evidence type="ECO:0000259" key="2">
    <source>
        <dbReference type="Pfam" id="PF12680"/>
    </source>
</evidence>
<dbReference type="RefSeq" id="WP_322937434.1">
    <property type="nucleotide sequence ID" value="NZ_CP141059.1"/>
</dbReference>
<dbReference type="Proteomes" id="UP001327225">
    <property type="component" value="Chromosome"/>
</dbReference>
<dbReference type="InterPro" id="IPR032710">
    <property type="entry name" value="NTF2-like_dom_sf"/>
</dbReference>
<feature type="signal peptide" evidence="1">
    <location>
        <begin position="1"/>
        <end position="18"/>
    </location>
</feature>
<organism evidence="3 4">
    <name type="scientific">Nocardioides bizhenqiangii</name>
    <dbReference type="NCBI Taxonomy" id="3095076"/>
    <lineage>
        <taxon>Bacteria</taxon>
        <taxon>Bacillati</taxon>
        <taxon>Actinomycetota</taxon>
        <taxon>Actinomycetes</taxon>
        <taxon>Propionibacteriales</taxon>
        <taxon>Nocardioidaceae</taxon>
        <taxon>Nocardioides</taxon>
    </lineage>
</organism>
<protein>
    <submittedName>
        <fullName evidence="3">Nuclear transport factor 2 family protein</fullName>
    </submittedName>
</protein>
<name>A0ABZ0ZQB2_9ACTN</name>
<dbReference type="Gene3D" id="3.10.450.50">
    <property type="match status" value="1"/>
</dbReference>
<keyword evidence="1" id="KW-0732">Signal</keyword>
<gene>
    <name evidence="3" type="ORF">SHK19_21650</name>
</gene>
<dbReference type="InterPro" id="IPR037401">
    <property type="entry name" value="SnoaL-like"/>
</dbReference>
<proteinExistence type="predicted"/>